<evidence type="ECO:0000256" key="3">
    <source>
        <dbReference type="ARBA" id="ARBA00022837"/>
    </source>
</evidence>
<dbReference type="GO" id="GO:0005783">
    <property type="term" value="C:endoplasmic reticulum"/>
    <property type="evidence" value="ECO:0007669"/>
    <property type="project" value="TreeGrafter"/>
</dbReference>
<feature type="domain" description="EF-hand" evidence="5">
    <location>
        <begin position="239"/>
        <end position="274"/>
    </location>
</feature>
<reference evidence="7 8" key="1">
    <citation type="submission" date="2016-11" db="UniProtKB">
        <authorList>
            <consortium name="WormBaseParasite"/>
        </authorList>
    </citation>
    <scope>IDENTIFICATION</scope>
</reference>
<keyword evidence="2" id="KW-0677">Repeat</keyword>
<dbReference type="Pfam" id="PF13202">
    <property type="entry name" value="EF-hand_5"/>
    <property type="match status" value="2"/>
</dbReference>
<evidence type="ECO:0000256" key="1">
    <source>
        <dbReference type="ARBA" id="ARBA00022723"/>
    </source>
</evidence>
<dbReference type="PANTHER" id="PTHR10827:SF98">
    <property type="entry name" value="45 KDA CALCIUM-BINDING PROTEIN"/>
    <property type="match status" value="1"/>
</dbReference>
<dbReference type="InterPro" id="IPR018247">
    <property type="entry name" value="EF_Hand_1_Ca_BS"/>
</dbReference>
<name>A0A1I8G488_9PLAT</name>
<dbReference type="PANTHER" id="PTHR10827">
    <property type="entry name" value="RETICULOCALBIN"/>
    <property type="match status" value="1"/>
</dbReference>
<feature type="domain" description="EF-hand" evidence="5">
    <location>
        <begin position="98"/>
        <end position="133"/>
    </location>
</feature>
<dbReference type="InterPro" id="IPR002048">
    <property type="entry name" value="EF_hand_dom"/>
</dbReference>
<feature type="signal peptide" evidence="4">
    <location>
        <begin position="1"/>
        <end position="41"/>
    </location>
</feature>
<evidence type="ECO:0000313" key="6">
    <source>
        <dbReference type="Proteomes" id="UP000095280"/>
    </source>
</evidence>
<evidence type="ECO:0000256" key="4">
    <source>
        <dbReference type="SAM" id="SignalP"/>
    </source>
</evidence>
<dbReference type="SMART" id="SM00054">
    <property type="entry name" value="EFh"/>
    <property type="match status" value="3"/>
</dbReference>
<keyword evidence="1" id="KW-0479">Metal-binding</keyword>
<evidence type="ECO:0000256" key="2">
    <source>
        <dbReference type="ARBA" id="ARBA00022737"/>
    </source>
</evidence>
<dbReference type="Proteomes" id="UP000095280">
    <property type="component" value="Unplaced"/>
</dbReference>
<organism evidence="6 7">
    <name type="scientific">Macrostomum lignano</name>
    <dbReference type="NCBI Taxonomy" id="282301"/>
    <lineage>
        <taxon>Eukaryota</taxon>
        <taxon>Metazoa</taxon>
        <taxon>Spiralia</taxon>
        <taxon>Lophotrochozoa</taxon>
        <taxon>Platyhelminthes</taxon>
        <taxon>Rhabditophora</taxon>
        <taxon>Macrostomorpha</taxon>
        <taxon>Macrostomida</taxon>
        <taxon>Macrostomidae</taxon>
        <taxon>Macrostomum</taxon>
    </lineage>
</organism>
<dbReference type="GO" id="GO:0005509">
    <property type="term" value="F:calcium ion binding"/>
    <property type="evidence" value="ECO:0007669"/>
    <property type="project" value="InterPro"/>
</dbReference>
<protein>
    <submittedName>
        <fullName evidence="7 8">45 kDa calcium-binding protein</fullName>
    </submittedName>
</protein>
<dbReference type="AlphaFoldDB" id="A0A1I8G488"/>
<evidence type="ECO:0000313" key="7">
    <source>
        <dbReference type="WBParaSite" id="maker-uti_cns_0000711-snap-gene-1.12-mRNA-1"/>
    </source>
</evidence>
<keyword evidence="6" id="KW-1185">Reference proteome</keyword>
<keyword evidence="3" id="KW-0106">Calcium</keyword>
<keyword evidence="4" id="KW-0732">Signal</keyword>
<feature type="chain" id="PRO_5009845609" evidence="4">
    <location>
        <begin position="42"/>
        <end position="377"/>
    </location>
</feature>
<feature type="domain" description="EF-hand" evidence="5">
    <location>
        <begin position="293"/>
        <end position="328"/>
    </location>
</feature>
<dbReference type="WBParaSite" id="maker-uti_cns_0005264-snap-gene-0.3-mRNA-1">
    <property type="protein sequence ID" value="maker-uti_cns_0005264-snap-gene-0.3-mRNA-1"/>
    <property type="gene ID" value="maker-uti_cns_0005264-snap-gene-0.3"/>
</dbReference>
<evidence type="ECO:0000259" key="5">
    <source>
        <dbReference type="PROSITE" id="PS50222"/>
    </source>
</evidence>
<dbReference type="Gene3D" id="1.10.238.10">
    <property type="entry name" value="EF-hand"/>
    <property type="match status" value="2"/>
</dbReference>
<proteinExistence type="predicted"/>
<dbReference type="InterPro" id="IPR011992">
    <property type="entry name" value="EF-hand-dom_pair"/>
</dbReference>
<dbReference type="WBParaSite" id="maker-uti_cns_0000711-snap-gene-1.12-mRNA-1">
    <property type="protein sequence ID" value="maker-uti_cns_0000711-snap-gene-1.12-mRNA-1"/>
    <property type="gene ID" value="maker-uti_cns_0000711-snap-gene-1.12"/>
</dbReference>
<sequence>KFQNCLLSHANLCRGNPQPMPLTVLSQFLLLHLLLLPRKSCSPPVQAGSQSTLPQHLLPADHADAVRLESDTHINRDFVREVLFGEAHDSVRPSSGAEARKILTALFPRIDTNSDGRLSPTELAGRIAGSVAEHEAAARNSSQLVFAALIASVQRDQQQQPPRLSLRHYTVELMSALTGNRTVVLAFADDVTSYRLSDDQARQLALNHHRWAQADADADGWLDADEFVCFQHSELCNATLENRLEDAFAALDRNADQIITRSEFMSPPESRIVEELPFGDGEAQQREADSSAQQQLRADEFDQRVDFNRDGRADREELRAYLQPEGRAMAAREAAVLMRAADANKDGALSLAEMLDHYSVFIGSKLVNAGMALHEEL</sequence>
<dbReference type="GO" id="GO:0017156">
    <property type="term" value="P:calcium-ion regulated exocytosis"/>
    <property type="evidence" value="ECO:0007669"/>
    <property type="project" value="TreeGrafter"/>
</dbReference>
<evidence type="ECO:0000313" key="8">
    <source>
        <dbReference type="WBParaSite" id="maker-uti_cns_0005264-snap-gene-0.3-mRNA-1"/>
    </source>
</evidence>
<dbReference type="SUPFAM" id="SSF47473">
    <property type="entry name" value="EF-hand"/>
    <property type="match status" value="2"/>
</dbReference>
<accession>A0A1I8G488</accession>
<feature type="domain" description="EF-hand" evidence="5">
    <location>
        <begin position="329"/>
        <end position="364"/>
    </location>
</feature>
<dbReference type="PROSITE" id="PS50222">
    <property type="entry name" value="EF_HAND_2"/>
    <property type="match status" value="4"/>
</dbReference>
<dbReference type="PROSITE" id="PS00018">
    <property type="entry name" value="EF_HAND_1"/>
    <property type="match status" value="4"/>
</dbReference>